<evidence type="ECO:0000256" key="4">
    <source>
        <dbReference type="ARBA" id="ARBA00022989"/>
    </source>
</evidence>
<dbReference type="InterPro" id="IPR025857">
    <property type="entry name" value="MacB_PCD"/>
</dbReference>
<feature type="transmembrane region" description="Helical" evidence="7">
    <location>
        <begin position="54"/>
        <end position="74"/>
    </location>
</feature>
<keyword evidence="3 7" id="KW-0812">Transmembrane</keyword>
<keyword evidence="4 7" id="KW-1133">Transmembrane helix</keyword>
<evidence type="ECO:0000313" key="11">
    <source>
        <dbReference type="Proteomes" id="UP001165069"/>
    </source>
</evidence>
<comment type="caution">
    <text evidence="10">The sequence shown here is derived from an EMBL/GenBank/DDBJ whole genome shotgun (WGS) entry which is preliminary data.</text>
</comment>
<evidence type="ECO:0000256" key="6">
    <source>
        <dbReference type="ARBA" id="ARBA00038076"/>
    </source>
</evidence>
<keyword evidence="2" id="KW-1003">Cell membrane</keyword>
<protein>
    <submittedName>
        <fullName evidence="10">ABC transporter permease</fullName>
    </submittedName>
</protein>
<dbReference type="Pfam" id="PF02687">
    <property type="entry name" value="FtsX"/>
    <property type="match status" value="1"/>
</dbReference>
<accession>A0ABQ5QCJ0</accession>
<evidence type="ECO:0000256" key="3">
    <source>
        <dbReference type="ARBA" id="ARBA00022692"/>
    </source>
</evidence>
<feature type="transmembrane region" description="Helical" evidence="7">
    <location>
        <begin position="313"/>
        <end position="340"/>
    </location>
</feature>
<dbReference type="RefSeq" id="WP_285570047.1">
    <property type="nucleotide sequence ID" value="NZ_BSDE01000001.1"/>
</dbReference>
<name>A0ABQ5QCJ0_9BACT</name>
<dbReference type="Pfam" id="PF12704">
    <property type="entry name" value="MacB_PCD"/>
    <property type="match status" value="1"/>
</dbReference>
<feature type="transmembrane region" description="Helical" evidence="7">
    <location>
        <begin position="406"/>
        <end position="425"/>
    </location>
</feature>
<dbReference type="PANTHER" id="PTHR30572:SF4">
    <property type="entry name" value="ABC TRANSPORTER PERMEASE YTRF"/>
    <property type="match status" value="1"/>
</dbReference>
<dbReference type="Proteomes" id="UP001165069">
    <property type="component" value="Unassembled WGS sequence"/>
</dbReference>
<proteinExistence type="inferred from homology"/>
<comment type="similarity">
    <text evidence="6">Belongs to the ABC-4 integral membrane protein family.</text>
</comment>
<feature type="domain" description="ABC3 transporter permease C-terminal" evidence="8">
    <location>
        <begin position="320"/>
        <end position="432"/>
    </location>
</feature>
<feature type="domain" description="MacB-like periplasmic core" evidence="9">
    <location>
        <begin position="53"/>
        <end position="275"/>
    </location>
</feature>
<organism evidence="10 11">
    <name type="scientific">Geothrix limicola</name>
    <dbReference type="NCBI Taxonomy" id="2927978"/>
    <lineage>
        <taxon>Bacteria</taxon>
        <taxon>Pseudomonadati</taxon>
        <taxon>Acidobacteriota</taxon>
        <taxon>Holophagae</taxon>
        <taxon>Holophagales</taxon>
        <taxon>Holophagaceae</taxon>
        <taxon>Geothrix</taxon>
    </lineage>
</organism>
<comment type="subcellular location">
    <subcellularLocation>
        <location evidence="1">Cell membrane</location>
        <topology evidence="1">Multi-pass membrane protein</topology>
    </subcellularLocation>
</comment>
<reference evidence="10 11" key="1">
    <citation type="journal article" date="2023" name="Antonie Van Leeuwenhoek">
        <title>Mesoterricola silvestris gen. nov., sp. nov., Mesoterricola sediminis sp. nov., Geothrix oryzae sp. nov., Geothrix edaphica sp. nov., Geothrix rubra sp. nov., and Geothrix limicola sp. nov., six novel members of Acidobacteriota isolated from soils.</title>
        <authorList>
            <person name="Itoh H."/>
            <person name="Sugisawa Y."/>
            <person name="Mise K."/>
            <person name="Xu Z."/>
            <person name="Kuniyasu M."/>
            <person name="Ushijima N."/>
            <person name="Kawano K."/>
            <person name="Kobayashi E."/>
            <person name="Shiratori Y."/>
            <person name="Masuda Y."/>
            <person name="Senoo K."/>
        </authorList>
    </citation>
    <scope>NUCLEOTIDE SEQUENCE [LARGE SCALE GENOMIC DNA]</scope>
    <source>
        <strain evidence="10 11">Red804</strain>
    </source>
</reference>
<evidence type="ECO:0000313" key="10">
    <source>
        <dbReference type="EMBL" id="GLH72071.1"/>
    </source>
</evidence>
<dbReference type="EMBL" id="BSDE01000001">
    <property type="protein sequence ID" value="GLH72071.1"/>
    <property type="molecule type" value="Genomic_DNA"/>
</dbReference>
<feature type="transmembrane region" description="Helical" evidence="7">
    <location>
        <begin position="360"/>
        <end position="386"/>
    </location>
</feature>
<keyword evidence="5 7" id="KW-0472">Membrane</keyword>
<keyword evidence="11" id="KW-1185">Reference proteome</keyword>
<evidence type="ECO:0000256" key="5">
    <source>
        <dbReference type="ARBA" id="ARBA00023136"/>
    </source>
</evidence>
<dbReference type="InterPro" id="IPR003838">
    <property type="entry name" value="ABC3_permease_C"/>
</dbReference>
<evidence type="ECO:0000259" key="8">
    <source>
        <dbReference type="Pfam" id="PF02687"/>
    </source>
</evidence>
<evidence type="ECO:0000256" key="1">
    <source>
        <dbReference type="ARBA" id="ARBA00004651"/>
    </source>
</evidence>
<gene>
    <name evidence="10" type="ORF">GETHLI_05730</name>
</gene>
<evidence type="ECO:0000256" key="2">
    <source>
        <dbReference type="ARBA" id="ARBA00022475"/>
    </source>
</evidence>
<sequence>MSDETLLLRSPGPSLLNGVAPAPAPASRGFSLGMLWEIVRTGLVELWAHKGRSVLTLTLLMLGVFALVVMTSVLDGVMDKISTGFAGMSWDGTVRIAPKAPETGEDRKRFNMSPGLRFEDLSRVATPNPKVLAFLPRAQKTVTVRIFGDSERIFVNGVTPDYAQWMNRPIGIGRGLTEDDQRRRSTVAVVGATLATKLFGGADPVGRDLVVDGIPFRIVGVQAPGQIFNDENYYDANGILIPLETYMDRMDSAHKLSQVTVKLRRPEDMGEVSAMLLGRVRQAHHGIEDAEVVDLDSEAAKSYQNFLEQMRGWQIVLLSLAGTVLLVGGVGVLSVMLISFSDRRFEIGLRKALGASDHEIFIQFLLEAVVLAAIGALLGTVSGGLLCQALSANFPYGLVVNPLGLLTAWVVALSLALIFGLYPAFRAMRLSPMEAMR</sequence>
<dbReference type="PANTHER" id="PTHR30572">
    <property type="entry name" value="MEMBRANE COMPONENT OF TRANSPORTER-RELATED"/>
    <property type="match status" value="1"/>
</dbReference>
<dbReference type="InterPro" id="IPR050250">
    <property type="entry name" value="Macrolide_Exporter_MacB"/>
</dbReference>
<evidence type="ECO:0000256" key="7">
    <source>
        <dbReference type="SAM" id="Phobius"/>
    </source>
</evidence>
<evidence type="ECO:0000259" key="9">
    <source>
        <dbReference type="Pfam" id="PF12704"/>
    </source>
</evidence>